<reference evidence="6 7" key="1">
    <citation type="submission" date="2016-07" db="EMBL/GenBank/DDBJ databases">
        <title>Pervasive Adenine N6-methylation of Active Genes in Fungi.</title>
        <authorList>
            <consortium name="DOE Joint Genome Institute"/>
            <person name="Mondo S.J."/>
            <person name="Dannebaum R.O."/>
            <person name="Kuo R.C."/>
            <person name="Labutti K."/>
            <person name="Haridas S."/>
            <person name="Kuo A."/>
            <person name="Salamov A."/>
            <person name="Ahrendt S.R."/>
            <person name="Lipzen A."/>
            <person name="Sullivan W."/>
            <person name="Andreopoulos W.B."/>
            <person name="Clum A."/>
            <person name="Lindquist E."/>
            <person name="Daum C."/>
            <person name="Ramamoorthy G.K."/>
            <person name="Gryganskyi A."/>
            <person name="Culley D."/>
            <person name="Magnuson J.K."/>
            <person name="James T.Y."/>
            <person name="O'Malley M.A."/>
            <person name="Stajich J.E."/>
            <person name="Spatafora J.W."/>
            <person name="Visel A."/>
            <person name="Grigoriev I.V."/>
        </authorList>
    </citation>
    <scope>NUCLEOTIDE SEQUENCE [LARGE SCALE GENOMIC DNA]</scope>
    <source>
        <strain evidence="6 7">JEL800</strain>
    </source>
</reference>
<feature type="domain" description="Glycosyl transferase CAP10" evidence="5">
    <location>
        <begin position="201"/>
        <end position="374"/>
    </location>
</feature>
<feature type="compositionally biased region" description="Acidic residues" evidence="3">
    <location>
        <begin position="439"/>
        <end position="454"/>
    </location>
</feature>
<dbReference type="Proteomes" id="UP000193642">
    <property type="component" value="Unassembled WGS sequence"/>
</dbReference>
<feature type="compositionally biased region" description="Pro residues" evidence="3">
    <location>
        <begin position="378"/>
        <end position="387"/>
    </location>
</feature>
<evidence type="ECO:0000313" key="6">
    <source>
        <dbReference type="EMBL" id="ORY52944.1"/>
    </source>
</evidence>
<keyword evidence="2" id="KW-0808">Transferase</keyword>
<feature type="transmembrane region" description="Helical" evidence="4">
    <location>
        <begin position="622"/>
        <end position="652"/>
    </location>
</feature>
<dbReference type="InterPro" id="IPR006598">
    <property type="entry name" value="CAP10"/>
</dbReference>
<comment type="caution">
    <text evidence="6">The sequence shown here is derived from an EMBL/GenBank/DDBJ whole genome shotgun (WGS) entry which is preliminary data.</text>
</comment>
<feature type="region of interest" description="Disordered" evidence="3">
    <location>
        <begin position="424"/>
        <end position="454"/>
    </location>
</feature>
<evidence type="ECO:0000256" key="3">
    <source>
        <dbReference type="SAM" id="MobiDB-lite"/>
    </source>
</evidence>
<dbReference type="SMART" id="SM00672">
    <property type="entry name" value="CAP10"/>
    <property type="match status" value="1"/>
</dbReference>
<dbReference type="OrthoDB" id="541052at2759"/>
<dbReference type="PANTHER" id="PTHR12203">
    <property type="entry name" value="KDEL LYS-ASP-GLU-LEU CONTAINING - RELATED"/>
    <property type="match status" value="1"/>
</dbReference>
<dbReference type="EMBL" id="MCGO01000002">
    <property type="protein sequence ID" value="ORY52944.1"/>
    <property type="molecule type" value="Genomic_DNA"/>
</dbReference>
<accession>A0A1Y2D1E3</accession>
<evidence type="ECO:0000256" key="1">
    <source>
        <dbReference type="ARBA" id="ARBA00010118"/>
    </source>
</evidence>
<feature type="region of interest" description="Disordered" evidence="3">
    <location>
        <begin position="372"/>
        <end position="407"/>
    </location>
</feature>
<dbReference type="Pfam" id="PF05686">
    <property type="entry name" value="Glyco_transf_90"/>
    <property type="match status" value="1"/>
</dbReference>
<dbReference type="AlphaFoldDB" id="A0A1Y2D1E3"/>
<dbReference type="PANTHER" id="PTHR12203:SF35">
    <property type="entry name" value="PROTEIN O-GLUCOSYLTRANSFERASE 1"/>
    <property type="match status" value="1"/>
</dbReference>
<dbReference type="InterPro" id="IPR051091">
    <property type="entry name" value="O-Glucosyltr/Glycosyltrsf_90"/>
</dbReference>
<name>A0A1Y2D1E3_9FUNG</name>
<gene>
    <name evidence="6" type="ORF">BCR33DRAFT_761283</name>
</gene>
<evidence type="ECO:0000256" key="4">
    <source>
        <dbReference type="SAM" id="Phobius"/>
    </source>
</evidence>
<keyword evidence="4" id="KW-0472">Membrane</keyword>
<proteinExistence type="inferred from homology"/>
<evidence type="ECO:0000313" key="7">
    <source>
        <dbReference type="Proteomes" id="UP000193642"/>
    </source>
</evidence>
<dbReference type="GO" id="GO:0016740">
    <property type="term" value="F:transferase activity"/>
    <property type="evidence" value="ECO:0007669"/>
    <property type="project" value="UniProtKB-KW"/>
</dbReference>
<evidence type="ECO:0000256" key="2">
    <source>
        <dbReference type="ARBA" id="ARBA00022679"/>
    </source>
</evidence>
<keyword evidence="4" id="KW-0812">Transmembrane</keyword>
<evidence type="ECO:0000259" key="5">
    <source>
        <dbReference type="SMART" id="SM00672"/>
    </source>
</evidence>
<keyword evidence="4" id="KW-1133">Transmembrane helix</keyword>
<organism evidence="6 7">
    <name type="scientific">Rhizoclosmatium globosum</name>
    <dbReference type="NCBI Taxonomy" id="329046"/>
    <lineage>
        <taxon>Eukaryota</taxon>
        <taxon>Fungi</taxon>
        <taxon>Fungi incertae sedis</taxon>
        <taxon>Chytridiomycota</taxon>
        <taxon>Chytridiomycota incertae sedis</taxon>
        <taxon>Chytridiomycetes</taxon>
        <taxon>Chytridiales</taxon>
        <taxon>Chytriomycetaceae</taxon>
        <taxon>Rhizoclosmatium</taxon>
    </lineage>
</organism>
<protein>
    <recommendedName>
        <fullName evidence="5">Glycosyl transferase CAP10 domain-containing protein</fullName>
    </recommendedName>
</protein>
<sequence length="691" mass="78415">MSKLVARVFSLPVKAIKSISPTMIVMLVFNAVFLLMLRKPTRTFAADDRNHVAAYVNRFKREPPANFEGWLAFAKGQQCELDMHVYDQIYKDLDPWFQKGTIDPASVTRLKLEDHFQIAEFDADINNFTAPRFYEELFEPITHLLATNKRASRSCSIMGRTKNRESRQWRQNRLPRKGAGWDGFDWMSGSKTVRSQHGFLMQPDSFGTRNIFAPVFSQAKVDCHLDIVMPLEYHIEITQKPVLDPYTWEQKKNVLFWRGTTTGGSFKNGAPWEHYPRIKMMNWEQTKRFKYLIVVDGNTWPSRLQSYLQTNSVILYSGIFTDYYNWLLEPWVHYVPIKLDFSDLEEKLKWLMDHDDEARQISLNAQALVKKVAEGSPLSPPPSPSPPHVIQTTTKHESEGEGDDDDEFHSAIDAADLALPKYEAREGESGENQALVDQEQAENDHDDDDDEMDVGDFLDDNWIAQEPSIASCESAASLETVIAAIPRTPVPVAVEKVDVGKYIPFAISNPSTNSSPISTSSDHNVERVNVHHYVSQMLHLDINSRLRVHAGLMGHDHHLTEVEESIADHIQATKEDIIQQFSHAGMAVNEAMTKSFNSLKTLASKCYPLIMEILDENPVMKVFVFLAFGLSAIPVSIFAASLFFGTVVSWIIASMLYSLMQKDVVLTLQEKVATLTKQVAPTPVKTEKKED</sequence>
<comment type="similarity">
    <text evidence="1">Belongs to the glycosyltransferase 90 family.</text>
</comment>
<keyword evidence="7" id="KW-1185">Reference proteome</keyword>